<sequence>MGLISLQSRGGLTFPKSEFVAVLVTVKRAVDIALPHIKKSNVRQQLSELLPRLEQCPLFVCPARDDHAASTLSVVSDKFIKPLLASVGATVTDRAAYRNNLACKPLQRKVLRV</sequence>
<evidence type="ECO:0000313" key="2">
    <source>
        <dbReference type="Proteomes" id="UP000821845"/>
    </source>
</evidence>
<dbReference type="EMBL" id="CM023484">
    <property type="protein sequence ID" value="KAH6932957.1"/>
    <property type="molecule type" value="Genomic_DNA"/>
</dbReference>
<accession>A0ACB7SCQ4</accession>
<organism evidence="1 2">
    <name type="scientific">Hyalomma asiaticum</name>
    <name type="common">Tick</name>
    <dbReference type="NCBI Taxonomy" id="266040"/>
    <lineage>
        <taxon>Eukaryota</taxon>
        <taxon>Metazoa</taxon>
        <taxon>Ecdysozoa</taxon>
        <taxon>Arthropoda</taxon>
        <taxon>Chelicerata</taxon>
        <taxon>Arachnida</taxon>
        <taxon>Acari</taxon>
        <taxon>Parasitiformes</taxon>
        <taxon>Ixodida</taxon>
        <taxon>Ixodoidea</taxon>
        <taxon>Ixodidae</taxon>
        <taxon>Hyalomminae</taxon>
        <taxon>Hyalomma</taxon>
    </lineage>
</organism>
<proteinExistence type="predicted"/>
<dbReference type="Proteomes" id="UP000821845">
    <property type="component" value="Chromosome 4"/>
</dbReference>
<evidence type="ECO:0000313" key="1">
    <source>
        <dbReference type="EMBL" id="KAH6932957.1"/>
    </source>
</evidence>
<keyword evidence="2" id="KW-1185">Reference proteome</keyword>
<gene>
    <name evidence="1" type="ORF">HPB50_011082</name>
</gene>
<comment type="caution">
    <text evidence="1">The sequence shown here is derived from an EMBL/GenBank/DDBJ whole genome shotgun (WGS) entry which is preliminary data.</text>
</comment>
<name>A0ACB7SCQ4_HYAAI</name>
<protein>
    <submittedName>
        <fullName evidence="1">Uncharacterized protein</fullName>
    </submittedName>
</protein>
<reference evidence="1" key="1">
    <citation type="submission" date="2020-05" db="EMBL/GenBank/DDBJ databases">
        <title>Large-scale comparative analyses of tick genomes elucidate their genetic diversity and vector capacities.</title>
        <authorList>
            <person name="Jia N."/>
            <person name="Wang J."/>
            <person name="Shi W."/>
            <person name="Du L."/>
            <person name="Sun Y."/>
            <person name="Zhan W."/>
            <person name="Jiang J."/>
            <person name="Wang Q."/>
            <person name="Zhang B."/>
            <person name="Ji P."/>
            <person name="Sakyi L.B."/>
            <person name="Cui X."/>
            <person name="Yuan T."/>
            <person name="Jiang B."/>
            <person name="Yang W."/>
            <person name="Lam T.T.-Y."/>
            <person name="Chang Q."/>
            <person name="Ding S."/>
            <person name="Wang X."/>
            <person name="Zhu J."/>
            <person name="Ruan X."/>
            <person name="Zhao L."/>
            <person name="Wei J."/>
            <person name="Que T."/>
            <person name="Du C."/>
            <person name="Cheng J."/>
            <person name="Dai P."/>
            <person name="Han X."/>
            <person name="Huang E."/>
            <person name="Gao Y."/>
            <person name="Liu J."/>
            <person name="Shao H."/>
            <person name="Ye R."/>
            <person name="Li L."/>
            <person name="Wei W."/>
            <person name="Wang X."/>
            <person name="Wang C."/>
            <person name="Yang T."/>
            <person name="Huo Q."/>
            <person name="Li W."/>
            <person name="Guo W."/>
            <person name="Chen H."/>
            <person name="Zhou L."/>
            <person name="Ni X."/>
            <person name="Tian J."/>
            <person name="Zhou Y."/>
            <person name="Sheng Y."/>
            <person name="Liu T."/>
            <person name="Pan Y."/>
            <person name="Xia L."/>
            <person name="Li J."/>
            <person name="Zhao F."/>
            <person name="Cao W."/>
        </authorList>
    </citation>
    <scope>NUCLEOTIDE SEQUENCE</scope>
    <source>
        <strain evidence="1">Hyas-2018</strain>
    </source>
</reference>